<reference evidence="3" key="1">
    <citation type="submission" date="2021-03" db="EMBL/GenBank/DDBJ databases">
        <authorList>
            <person name="Li Z."/>
            <person name="Yang C."/>
        </authorList>
    </citation>
    <scope>NUCLEOTIDE SEQUENCE</scope>
    <source>
        <strain evidence="3">Dzin_1.0</strain>
        <tissue evidence="3">Leaf</tissue>
    </source>
</reference>
<keyword evidence="2" id="KW-0732">Signal</keyword>
<feature type="signal peptide" evidence="2">
    <location>
        <begin position="1"/>
        <end position="32"/>
    </location>
</feature>
<organism evidence="3 4">
    <name type="scientific">Dioscorea zingiberensis</name>
    <dbReference type="NCBI Taxonomy" id="325984"/>
    <lineage>
        <taxon>Eukaryota</taxon>
        <taxon>Viridiplantae</taxon>
        <taxon>Streptophyta</taxon>
        <taxon>Embryophyta</taxon>
        <taxon>Tracheophyta</taxon>
        <taxon>Spermatophyta</taxon>
        <taxon>Magnoliopsida</taxon>
        <taxon>Liliopsida</taxon>
        <taxon>Dioscoreales</taxon>
        <taxon>Dioscoreaceae</taxon>
        <taxon>Dioscorea</taxon>
    </lineage>
</organism>
<proteinExistence type="predicted"/>
<keyword evidence="4" id="KW-1185">Reference proteome</keyword>
<evidence type="ECO:0000256" key="2">
    <source>
        <dbReference type="SAM" id="SignalP"/>
    </source>
</evidence>
<dbReference type="EMBL" id="JAGGNH010000001">
    <property type="protein sequence ID" value="KAJ0989120.1"/>
    <property type="molecule type" value="Genomic_DNA"/>
</dbReference>
<sequence>MEKRRLSSFIGSFFMMLVILSSLFIQFQVAHGEIIKGKGGRRMIGPPSPVKAPPTAPSHGGSPGCC</sequence>
<feature type="compositionally biased region" description="Pro residues" evidence="1">
    <location>
        <begin position="46"/>
        <end position="56"/>
    </location>
</feature>
<name>A0A9D5DCC1_9LILI</name>
<dbReference type="Proteomes" id="UP001085076">
    <property type="component" value="Miscellaneous, Linkage group lg01"/>
</dbReference>
<feature type="chain" id="PRO_5038408142" description="Transmembrane protein" evidence="2">
    <location>
        <begin position="33"/>
        <end position="66"/>
    </location>
</feature>
<accession>A0A9D5DCC1</accession>
<evidence type="ECO:0000256" key="1">
    <source>
        <dbReference type="SAM" id="MobiDB-lite"/>
    </source>
</evidence>
<protein>
    <recommendedName>
        <fullName evidence="5">Transmembrane protein</fullName>
    </recommendedName>
</protein>
<evidence type="ECO:0000313" key="3">
    <source>
        <dbReference type="EMBL" id="KAJ0989120.1"/>
    </source>
</evidence>
<gene>
    <name evidence="3" type="ORF">J5N97_007476</name>
</gene>
<evidence type="ECO:0000313" key="4">
    <source>
        <dbReference type="Proteomes" id="UP001085076"/>
    </source>
</evidence>
<feature type="region of interest" description="Disordered" evidence="1">
    <location>
        <begin position="40"/>
        <end position="66"/>
    </location>
</feature>
<comment type="caution">
    <text evidence="3">The sequence shown here is derived from an EMBL/GenBank/DDBJ whole genome shotgun (WGS) entry which is preliminary data.</text>
</comment>
<reference evidence="3" key="2">
    <citation type="journal article" date="2022" name="Hortic Res">
        <title>The genome of Dioscorea zingiberensis sheds light on the biosynthesis, origin and evolution of the medicinally important diosgenin saponins.</title>
        <authorList>
            <person name="Li Y."/>
            <person name="Tan C."/>
            <person name="Li Z."/>
            <person name="Guo J."/>
            <person name="Li S."/>
            <person name="Chen X."/>
            <person name="Wang C."/>
            <person name="Dai X."/>
            <person name="Yang H."/>
            <person name="Song W."/>
            <person name="Hou L."/>
            <person name="Xu J."/>
            <person name="Tong Z."/>
            <person name="Xu A."/>
            <person name="Yuan X."/>
            <person name="Wang W."/>
            <person name="Yang Q."/>
            <person name="Chen L."/>
            <person name="Sun Z."/>
            <person name="Wang K."/>
            <person name="Pan B."/>
            <person name="Chen J."/>
            <person name="Bao Y."/>
            <person name="Liu F."/>
            <person name="Qi X."/>
            <person name="Gang D.R."/>
            <person name="Wen J."/>
            <person name="Li J."/>
        </authorList>
    </citation>
    <scope>NUCLEOTIDE SEQUENCE</scope>
    <source>
        <strain evidence="3">Dzin_1.0</strain>
    </source>
</reference>
<dbReference type="AlphaFoldDB" id="A0A9D5DCC1"/>
<evidence type="ECO:0008006" key="5">
    <source>
        <dbReference type="Google" id="ProtNLM"/>
    </source>
</evidence>